<comment type="caution">
    <text evidence="2">The sequence shown here is derived from an EMBL/GenBank/DDBJ whole genome shotgun (WGS) entry which is preliminary data.</text>
</comment>
<protein>
    <submittedName>
        <fullName evidence="2">Uncharacterized protein</fullName>
    </submittedName>
</protein>
<reference evidence="2 3" key="1">
    <citation type="submission" date="2016-07" db="EMBL/GenBank/DDBJ databases">
        <title>Pervasive Adenine N6-methylation of Active Genes in Fungi.</title>
        <authorList>
            <consortium name="DOE Joint Genome Institute"/>
            <person name="Mondo S.J."/>
            <person name="Dannebaum R.O."/>
            <person name="Kuo R.C."/>
            <person name="Labutti K."/>
            <person name="Haridas S."/>
            <person name="Kuo A."/>
            <person name="Salamov A."/>
            <person name="Ahrendt S.R."/>
            <person name="Lipzen A."/>
            <person name="Sullivan W."/>
            <person name="Andreopoulos W.B."/>
            <person name="Clum A."/>
            <person name="Lindquist E."/>
            <person name="Daum C."/>
            <person name="Ramamoorthy G.K."/>
            <person name="Gryganskyi A."/>
            <person name="Culley D."/>
            <person name="Magnuson J.K."/>
            <person name="James T.Y."/>
            <person name="O'Malley M.A."/>
            <person name="Stajich J.E."/>
            <person name="Spatafora J.W."/>
            <person name="Visel A."/>
            <person name="Grigoriev I.V."/>
        </authorList>
    </citation>
    <scope>NUCLEOTIDE SEQUENCE [LARGE SCALE GENOMIC DNA]</scope>
    <source>
        <strain evidence="2 3">NRRL 2496</strain>
    </source>
</reference>
<evidence type="ECO:0000313" key="2">
    <source>
        <dbReference type="EMBL" id="ORY97361.1"/>
    </source>
</evidence>
<evidence type="ECO:0000256" key="1">
    <source>
        <dbReference type="SAM" id="MobiDB-lite"/>
    </source>
</evidence>
<proteinExistence type="predicted"/>
<feature type="compositionally biased region" description="Low complexity" evidence="1">
    <location>
        <begin position="86"/>
        <end position="105"/>
    </location>
</feature>
<feature type="region of interest" description="Disordered" evidence="1">
    <location>
        <begin position="85"/>
        <end position="105"/>
    </location>
</feature>
<keyword evidence="3" id="KW-1185">Reference proteome</keyword>
<sequence length="185" mass="20472">MDTAATHYPGSTGIPIKRALHDSEKNKVAELPPTPSSSSYMSSAADLATEKEHGLSSRRPILYHQTSSLAETKPYMLSAQTGLMMPSDSDTTSVPSTPPHTTVSPDGDESLYLLWTDQILRNHGLRPQSYRTISFDHEGDEIDDDDNSSLTEASSLHQRHHRSNSTWHTWRSMILSPFSLCMTAS</sequence>
<gene>
    <name evidence="2" type="ORF">BCR43DRAFT_513780</name>
</gene>
<dbReference type="AlphaFoldDB" id="A0A1X2HEL3"/>
<organism evidence="2 3">
    <name type="scientific">Syncephalastrum racemosum</name>
    <name type="common">Filamentous fungus</name>
    <dbReference type="NCBI Taxonomy" id="13706"/>
    <lineage>
        <taxon>Eukaryota</taxon>
        <taxon>Fungi</taxon>
        <taxon>Fungi incertae sedis</taxon>
        <taxon>Mucoromycota</taxon>
        <taxon>Mucoromycotina</taxon>
        <taxon>Mucoromycetes</taxon>
        <taxon>Mucorales</taxon>
        <taxon>Syncephalastraceae</taxon>
        <taxon>Syncephalastrum</taxon>
    </lineage>
</organism>
<accession>A0A1X2HEL3</accession>
<feature type="region of interest" description="Disordered" evidence="1">
    <location>
        <begin position="25"/>
        <end position="59"/>
    </location>
</feature>
<dbReference type="OMA" id="GYQPSSC"/>
<dbReference type="Proteomes" id="UP000242180">
    <property type="component" value="Unassembled WGS sequence"/>
</dbReference>
<dbReference type="InParanoid" id="A0A1X2HEL3"/>
<dbReference type="EMBL" id="MCGN01000004">
    <property type="protein sequence ID" value="ORY97361.1"/>
    <property type="molecule type" value="Genomic_DNA"/>
</dbReference>
<feature type="region of interest" description="Disordered" evidence="1">
    <location>
        <begin position="139"/>
        <end position="158"/>
    </location>
</feature>
<evidence type="ECO:0000313" key="3">
    <source>
        <dbReference type="Proteomes" id="UP000242180"/>
    </source>
</evidence>
<name>A0A1X2HEL3_SYNRA</name>